<protein>
    <submittedName>
        <fullName evidence="2">Uncharacterized protein</fullName>
    </submittedName>
</protein>
<dbReference type="Proteomes" id="UP000324222">
    <property type="component" value="Unassembled WGS sequence"/>
</dbReference>
<reference evidence="2 3" key="1">
    <citation type="submission" date="2019-05" db="EMBL/GenBank/DDBJ databases">
        <title>Another draft genome of Portunus trituberculatus and its Hox gene families provides insights of decapod evolution.</title>
        <authorList>
            <person name="Jeong J.-H."/>
            <person name="Song I."/>
            <person name="Kim S."/>
            <person name="Choi T."/>
            <person name="Kim D."/>
            <person name="Ryu S."/>
            <person name="Kim W."/>
        </authorList>
    </citation>
    <scope>NUCLEOTIDE SEQUENCE [LARGE SCALE GENOMIC DNA]</scope>
    <source>
        <tissue evidence="2">Muscle</tissue>
    </source>
</reference>
<evidence type="ECO:0000313" key="3">
    <source>
        <dbReference type="Proteomes" id="UP000324222"/>
    </source>
</evidence>
<organism evidence="2 3">
    <name type="scientific">Portunus trituberculatus</name>
    <name type="common">Swimming crab</name>
    <name type="synonym">Neptunus trituberculatus</name>
    <dbReference type="NCBI Taxonomy" id="210409"/>
    <lineage>
        <taxon>Eukaryota</taxon>
        <taxon>Metazoa</taxon>
        <taxon>Ecdysozoa</taxon>
        <taxon>Arthropoda</taxon>
        <taxon>Crustacea</taxon>
        <taxon>Multicrustacea</taxon>
        <taxon>Malacostraca</taxon>
        <taxon>Eumalacostraca</taxon>
        <taxon>Eucarida</taxon>
        <taxon>Decapoda</taxon>
        <taxon>Pleocyemata</taxon>
        <taxon>Brachyura</taxon>
        <taxon>Eubrachyura</taxon>
        <taxon>Portunoidea</taxon>
        <taxon>Portunidae</taxon>
        <taxon>Portuninae</taxon>
        <taxon>Portunus</taxon>
    </lineage>
</organism>
<name>A0A5B7J6B5_PORTR</name>
<dbReference type="AlphaFoldDB" id="A0A5B7J6B5"/>
<feature type="compositionally biased region" description="Basic and acidic residues" evidence="1">
    <location>
        <begin position="40"/>
        <end position="66"/>
    </location>
</feature>
<sequence>MSDPFHPLPQEMGDSGRAPRRARVRVPRGGGGPQGVGAPHSERRPYQVLGADHHQQSDTQERRNIRDSTSGNVLLVSAGDSDANGDGESIQMTD</sequence>
<dbReference type="EMBL" id="VSRR010077797">
    <property type="protein sequence ID" value="MPC88438.1"/>
    <property type="molecule type" value="Genomic_DNA"/>
</dbReference>
<keyword evidence="3" id="KW-1185">Reference proteome</keyword>
<proteinExistence type="predicted"/>
<gene>
    <name evidence="2" type="ORF">E2C01_083341</name>
</gene>
<evidence type="ECO:0000313" key="2">
    <source>
        <dbReference type="EMBL" id="MPC88438.1"/>
    </source>
</evidence>
<feature type="region of interest" description="Disordered" evidence="1">
    <location>
        <begin position="1"/>
        <end position="94"/>
    </location>
</feature>
<accession>A0A5B7J6B5</accession>
<evidence type="ECO:0000256" key="1">
    <source>
        <dbReference type="SAM" id="MobiDB-lite"/>
    </source>
</evidence>
<comment type="caution">
    <text evidence="2">The sequence shown here is derived from an EMBL/GenBank/DDBJ whole genome shotgun (WGS) entry which is preliminary data.</text>
</comment>